<dbReference type="EMBL" id="DWXO01000077">
    <property type="protein sequence ID" value="HJB80885.1"/>
    <property type="molecule type" value="Genomic_DNA"/>
</dbReference>
<evidence type="ECO:0000256" key="1">
    <source>
        <dbReference type="SAM" id="MobiDB-lite"/>
    </source>
</evidence>
<dbReference type="GO" id="GO:0005886">
    <property type="term" value="C:plasma membrane"/>
    <property type="evidence" value="ECO:0007669"/>
    <property type="project" value="TreeGrafter"/>
</dbReference>
<dbReference type="Proteomes" id="UP000823921">
    <property type="component" value="Unassembled WGS sequence"/>
</dbReference>
<dbReference type="Pfam" id="PF01312">
    <property type="entry name" value="Bac_export_2"/>
    <property type="match status" value="1"/>
</dbReference>
<reference evidence="2" key="2">
    <citation type="submission" date="2021-04" db="EMBL/GenBank/DDBJ databases">
        <authorList>
            <person name="Gilroy R."/>
        </authorList>
    </citation>
    <scope>NUCLEOTIDE SEQUENCE</scope>
    <source>
        <strain evidence="2">CHK192-8294</strain>
    </source>
</reference>
<name>A0A9D2SC67_9FIRM</name>
<evidence type="ECO:0000313" key="2">
    <source>
        <dbReference type="EMBL" id="HJB80885.1"/>
    </source>
</evidence>
<dbReference type="Gene3D" id="3.40.1690.10">
    <property type="entry name" value="secretion proteins EscU"/>
    <property type="match status" value="1"/>
</dbReference>
<comment type="caution">
    <text evidence="2">The sequence shown here is derived from an EMBL/GenBank/DDBJ whole genome shotgun (WGS) entry which is preliminary data.</text>
</comment>
<sequence length="114" mass="12396">MSKSETPAAGPAKRAAALQYRPGDGAPVIVAAGMGHLAEKMVEVAVDSGVPVYEDTSLATVLTQMELGREIPEELYQAVVDIYLYFLNFDPNDPEKFHRSLQERTEQSGKEKGA</sequence>
<organism evidence="2 3">
    <name type="scientific">Candidatus Flavonifractor intestinigallinarum</name>
    <dbReference type="NCBI Taxonomy" id="2838586"/>
    <lineage>
        <taxon>Bacteria</taxon>
        <taxon>Bacillati</taxon>
        <taxon>Bacillota</taxon>
        <taxon>Clostridia</taxon>
        <taxon>Eubacteriales</taxon>
        <taxon>Oscillospiraceae</taxon>
        <taxon>Flavonifractor</taxon>
    </lineage>
</organism>
<proteinExistence type="predicted"/>
<evidence type="ECO:0000313" key="3">
    <source>
        <dbReference type="Proteomes" id="UP000823921"/>
    </source>
</evidence>
<dbReference type="InterPro" id="IPR006135">
    <property type="entry name" value="T3SS_substrate_exporter"/>
</dbReference>
<gene>
    <name evidence="2" type="ORF">H9712_07860</name>
</gene>
<dbReference type="PANTHER" id="PTHR30531:SF12">
    <property type="entry name" value="FLAGELLAR BIOSYNTHETIC PROTEIN FLHB"/>
    <property type="match status" value="1"/>
</dbReference>
<reference evidence="2" key="1">
    <citation type="journal article" date="2021" name="PeerJ">
        <title>Extensive microbial diversity within the chicken gut microbiome revealed by metagenomics and culture.</title>
        <authorList>
            <person name="Gilroy R."/>
            <person name="Ravi A."/>
            <person name="Getino M."/>
            <person name="Pursley I."/>
            <person name="Horton D.L."/>
            <person name="Alikhan N.F."/>
            <person name="Baker D."/>
            <person name="Gharbi K."/>
            <person name="Hall N."/>
            <person name="Watson M."/>
            <person name="Adriaenssens E.M."/>
            <person name="Foster-Nyarko E."/>
            <person name="Jarju S."/>
            <person name="Secka A."/>
            <person name="Antonio M."/>
            <person name="Oren A."/>
            <person name="Chaudhuri R.R."/>
            <person name="La Ragione R."/>
            <person name="Hildebrand F."/>
            <person name="Pallen M.J."/>
        </authorList>
    </citation>
    <scope>NUCLEOTIDE SEQUENCE</scope>
    <source>
        <strain evidence="2">CHK192-8294</strain>
    </source>
</reference>
<dbReference type="PANTHER" id="PTHR30531">
    <property type="entry name" value="FLAGELLAR BIOSYNTHETIC PROTEIN FLHB"/>
    <property type="match status" value="1"/>
</dbReference>
<accession>A0A9D2SC67</accession>
<dbReference type="InterPro" id="IPR029025">
    <property type="entry name" value="T3SS_substrate_exporter_C"/>
</dbReference>
<dbReference type="SUPFAM" id="SSF160544">
    <property type="entry name" value="EscU C-terminal domain-like"/>
    <property type="match status" value="1"/>
</dbReference>
<protein>
    <submittedName>
        <fullName evidence="2">EscU/YscU/HrcU family type III secretion system export apparatus switch protein</fullName>
    </submittedName>
</protein>
<dbReference type="GO" id="GO:0009306">
    <property type="term" value="P:protein secretion"/>
    <property type="evidence" value="ECO:0007669"/>
    <property type="project" value="InterPro"/>
</dbReference>
<dbReference type="AlphaFoldDB" id="A0A9D2SC67"/>
<feature type="region of interest" description="Disordered" evidence="1">
    <location>
        <begin position="95"/>
        <end position="114"/>
    </location>
</feature>